<feature type="non-terminal residue" evidence="4">
    <location>
        <position position="1"/>
    </location>
</feature>
<dbReference type="Pfam" id="PF05368">
    <property type="entry name" value="NmrA"/>
    <property type="match status" value="1"/>
</dbReference>
<feature type="domain" description="NmrA-like" evidence="3">
    <location>
        <begin position="16"/>
        <end position="254"/>
    </location>
</feature>
<evidence type="ECO:0000313" key="5">
    <source>
        <dbReference type="Proteomes" id="UP000824469"/>
    </source>
</evidence>
<evidence type="ECO:0000313" key="4">
    <source>
        <dbReference type="EMBL" id="KAH9289668.1"/>
    </source>
</evidence>
<dbReference type="EMBL" id="JAHRHJ020003813">
    <property type="protein sequence ID" value="KAH9289668.1"/>
    <property type="molecule type" value="Genomic_DNA"/>
</dbReference>
<name>A0AA38C4D9_TAXCH</name>
<dbReference type="Gene3D" id="3.40.50.720">
    <property type="entry name" value="NAD(P)-binding Rossmann-like Domain"/>
    <property type="match status" value="1"/>
</dbReference>
<dbReference type="OMA" id="IMMANDA"/>
<keyword evidence="5" id="KW-1185">Reference proteome</keyword>
<dbReference type="PANTHER" id="PTHR43349:SF43">
    <property type="entry name" value="ISOEUGENOL SYNTHASE 1-LIKE"/>
    <property type="match status" value="1"/>
</dbReference>
<dbReference type="InterPro" id="IPR036291">
    <property type="entry name" value="NAD(P)-bd_dom_sf"/>
</dbReference>
<evidence type="ECO:0000259" key="3">
    <source>
        <dbReference type="Pfam" id="PF05368"/>
    </source>
</evidence>
<dbReference type="InterPro" id="IPR008030">
    <property type="entry name" value="NmrA-like"/>
</dbReference>
<dbReference type="CDD" id="cd05259">
    <property type="entry name" value="PCBER_SDR_a"/>
    <property type="match status" value="1"/>
</dbReference>
<sequence>CLNMPSTTEKGNHGRNRILIIGGTGYLGKYMVQSSVSLGYPTYVFVRPTSLAPHSSKACVIQEFTNIGVHILQGFIDDHKSLVEAFKQVDIIISTLAVPQHNYQLNVIKAIQEVGNIKRFLPSEFGNDVDRVNALPPFQRVCDDKKKIRRAIEEAGIPHSFISANSFGAYFVDYILHPRQKPQPEEVVIYGDGMAKAVLNLEDDVAAFTIMVANDTRTLNKLVIYRPPRNIICQNELVTLWEKKTGTTLNRIFKQESEMIRLSE</sequence>
<keyword evidence="1" id="KW-0521">NADP</keyword>
<dbReference type="Proteomes" id="UP000824469">
    <property type="component" value="Unassembled WGS sequence"/>
</dbReference>
<dbReference type="Gene3D" id="3.90.25.10">
    <property type="entry name" value="UDP-galactose 4-epimerase, domain 1"/>
    <property type="match status" value="1"/>
</dbReference>
<dbReference type="InterPro" id="IPR050608">
    <property type="entry name" value="NmrA-type/Isoflavone_red_sf"/>
</dbReference>
<dbReference type="PANTHER" id="PTHR43349">
    <property type="entry name" value="PINORESINOL REDUCTASE-RELATED"/>
    <property type="match status" value="1"/>
</dbReference>
<protein>
    <recommendedName>
        <fullName evidence="3">NmrA-like domain-containing protein</fullName>
    </recommendedName>
</protein>
<dbReference type="GO" id="GO:0016491">
    <property type="term" value="F:oxidoreductase activity"/>
    <property type="evidence" value="ECO:0007669"/>
    <property type="project" value="UniProtKB-KW"/>
</dbReference>
<evidence type="ECO:0000256" key="1">
    <source>
        <dbReference type="ARBA" id="ARBA00022857"/>
    </source>
</evidence>
<dbReference type="InterPro" id="IPR045312">
    <property type="entry name" value="PCBER-like"/>
</dbReference>
<organism evidence="4 5">
    <name type="scientific">Taxus chinensis</name>
    <name type="common">Chinese yew</name>
    <name type="synonym">Taxus wallichiana var. chinensis</name>
    <dbReference type="NCBI Taxonomy" id="29808"/>
    <lineage>
        <taxon>Eukaryota</taxon>
        <taxon>Viridiplantae</taxon>
        <taxon>Streptophyta</taxon>
        <taxon>Embryophyta</taxon>
        <taxon>Tracheophyta</taxon>
        <taxon>Spermatophyta</taxon>
        <taxon>Pinopsida</taxon>
        <taxon>Pinidae</taxon>
        <taxon>Conifers II</taxon>
        <taxon>Cupressales</taxon>
        <taxon>Taxaceae</taxon>
        <taxon>Taxus</taxon>
    </lineage>
</organism>
<gene>
    <name evidence="4" type="ORF">KI387_033785</name>
</gene>
<dbReference type="SUPFAM" id="SSF51735">
    <property type="entry name" value="NAD(P)-binding Rossmann-fold domains"/>
    <property type="match status" value="1"/>
</dbReference>
<evidence type="ECO:0000256" key="2">
    <source>
        <dbReference type="ARBA" id="ARBA00023002"/>
    </source>
</evidence>
<proteinExistence type="predicted"/>
<keyword evidence="2" id="KW-0560">Oxidoreductase</keyword>
<comment type="caution">
    <text evidence="4">The sequence shown here is derived from an EMBL/GenBank/DDBJ whole genome shotgun (WGS) entry which is preliminary data.</text>
</comment>
<dbReference type="AlphaFoldDB" id="A0AA38C4D9"/>
<accession>A0AA38C4D9</accession>
<feature type="non-terminal residue" evidence="4">
    <location>
        <position position="264"/>
    </location>
</feature>
<reference evidence="4 5" key="1">
    <citation type="journal article" date="2021" name="Nat. Plants">
        <title>The Taxus genome provides insights into paclitaxel biosynthesis.</title>
        <authorList>
            <person name="Xiong X."/>
            <person name="Gou J."/>
            <person name="Liao Q."/>
            <person name="Li Y."/>
            <person name="Zhou Q."/>
            <person name="Bi G."/>
            <person name="Li C."/>
            <person name="Du R."/>
            <person name="Wang X."/>
            <person name="Sun T."/>
            <person name="Guo L."/>
            <person name="Liang H."/>
            <person name="Lu P."/>
            <person name="Wu Y."/>
            <person name="Zhang Z."/>
            <person name="Ro D.K."/>
            <person name="Shang Y."/>
            <person name="Huang S."/>
            <person name="Yan J."/>
        </authorList>
    </citation>
    <scope>NUCLEOTIDE SEQUENCE [LARGE SCALE GENOMIC DNA]</scope>
    <source>
        <strain evidence="4">Ta-2019</strain>
    </source>
</reference>